<dbReference type="Proteomes" id="UP000746747">
    <property type="component" value="Unassembled WGS sequence"/>
</dbReference>
<dbReference type="AlphaFoldDB" id="A0A8J2MDU2"/>
<organism evidence="2 3">
    <name type="scientific">Cercopithifilaria johnstoni</name>
    <dbReference type="NCBI Taxonomy" id="2874296"/>
    <lineage>
        <taxon>Eukaryota</taxon>
        <taxon>Metazoa</taxon>
        <taxon>Ecdysozoa</taxon>
        <taxon>Nematoda</taxon>
        <taxon>Chromadorea</taxon>
        <taxon>Rhabditida</taxon>
        <taxon>Spirurina</taxon>
        <taxon>Spiruromorpha</taxon>
        <taxon>Filarioidea</taxon>
        <taxon>Onchocercidae</taxon>
        <taxon>Cercopithifilaria</taxon>
    </lineage>
</organism>
<name>A0A8J2MDU2_9BILA</name>
<feature type="region of interest" description="Disordered" evidence="1">
    <location>
        <begin position="85"/>
        <end position="106"/>
    </location>
</feature>
<keyword evidence="3" id="KW-1185">Reference proteome</keyword>
<evidence type="ECO:0000313" key="2">
    <source>
        <dbReference type="EMBL" id="CAG9540001.1"/>
    </source>
</evidence>
<feature type="compositionally biased region" description="Basic and acidic residues" evidence="1">
    <location>
        <begin position="85"/>
        <end position="94"/>
    </location>
</feature>
<gene>
    <name evidence="2" type="ORF">CJOHNSTONI_LOCUS9552</name>
</gene>
<dbReference type="OrthoDB" id="551431at2759"/>
<dbReference type="EMBL" id="CAKAEH010001873">
    <property type="protein sequence ID" value="CAG9540001.1"/>
    <property type="molecule type" value="Genomic_DNA"/>
</dbReference>
<protein>
    <recommendedName>
        <fullName evidence="4">Protein FMC1 homolog</fullName>
    </recommendedName>
</protein>
<sequence length="106" mass="12254">MAKWTNGTTAASLIKHVIEDFHKSGIDFAWKKSKIPLKQKQKVNTEQDKNGMLHNIPREEHLSNTYRHYLSSTMRLKALQERYKGNERSLEESSRLVGLKMPASKS</sequence>
<evidence type="ECO:0000256" key="1">
    <source>
        <dbReference type="SAM" id="MobiDB-lite"/>
    </source>
</evidence>
<reference evidence="2" key="1">
    <citation type="submission" date="2021-09" db="EMBL/GenBank/DDBJ databases">
        <authorList>
            <consortium name="Pathogen Informatics"/>
        </authorList>
    </citation>
    <scope>NUCLEOTIDE SEQUENCE</scope>
</reference>
<evidence type="ECO:0000313" key="3">
    <source>
        <dbReference type="Proteomes" id="UP000746747"/>
    </source>
</evidence>
<accession>A0A8J2MDU2</accession>
<evidence type="ECO:0008006" key="4">
    <source>
        <dbReference type="Google" id="ProtNLM"/>
    </source>
</evidence>
<proteinExistence type="predicted"/>
<comment type="caution">
    <text evidence="2">The sequence shown here is derived from an EMBL/GenBank/DDBJ whole genome shotgun (WGS) entry which is preliminary data.</text>
</comment>